<feature type="chain" id="PRO_5047279216" description="Thyroglobulin type-1 domain-containing protein" evidence="8">
    <location>
        <begin position="23"/>
        <end position="1035"/>
    </location>
</feature>
<feature type="disulfide bond" evidence="5">
    <location>
        <begin position="493"/>
        <end position="500"/>
    </location>
</feature>
<feature type="region of interest" description="Disordered" evidence="6">
    <location>
        <begin position="695"/>
        <end position="791"/>
    </location>
</feature>
<feature type="compositionally biased region" description="Acidic residues" evidence="6">
    <location>
        <begin position="181"/>
        <end position="211"/>
    </location>
</feature>
<evidence type="ECO:0000256" key="4">
    <source>
        <dbReference type="ARBA" id="ARBA00023157"/>
    </source>
</evidence>
<feature type="domain" description="WAP" evidence="10">
    <location>
        <begin position="561"/>
        <end position="608"/>
    </location>
</feature>
<gene>
    <name evidence="11" type="ORF">PLOB_00029483</name>
</gene>
<dbReference type="InterPro" id="IPR036857">
    <property type="entry name" value="Thyroglobulin_1_sf"/>
</dbReference>
<accession>A0ABN8NXF3</accession>
<dbReference type="InterPro" id="IPR051950">
    <property type="entry name" value="Dev_reg/Prot_inhib"/>
</dbReference>
<keyword evidence="12" id="KW-1185">Reference proteome</keyword>
<keyword evidence="7" id="KW-0472">Membrane</keyword>
<keyword evidence="2" id="KW-0964">Secreted</keyword>
<feature type="domain" description="Thyroglobulin type-1" evidence="9">
    <location>
        <begin position="397"/>
        <end position="531"/>
    </location>
</feature>
<evidence type="ECO:0000256" key="8">
    <source>
        <dbReference type="SAM" id="SignalP"/>
    </source>
</evidence>
<dbReference type="Pfam" id="PF00095">
    <property type="entry name" value="WAP"/>
    <property type="match status" value="1"/>
</dbReference>
<feature type="compositionally biased region" description="Basic and acidic residues" evidence="6">
    <location>
        <begin position="227"/>
        <end position="238"/>
    </location>
</feature>
<evidence type="ECO:0008006" key="13">
    <source>
        <dbReference type="Google" id="ProtNLM"/>
    </source>
</evidence>
<dbReference type="Gene3D" id="4.10.75.10">
    <property type="entry name" value="Elafin-like"/>
    <property type="match status" value="1"/>
</dbReference>
<dbReference type="CDD" id="cd00191">
    <property type="entry name" value="TY"/>
    <property type="match status" value="3"/>
</dbReference>
<evidence type="ECO:0000256" key="7">
    <source>
        <dbReference type="SAM" id="Phobius"/>
    </source>
</evidence>
<evidence type="ECO:0000256" key="5">
    <source>
        <dbReference type="PROSITE-ProRule" id="PRU00500"/>
    </source>
</evidence>
<feature type="transmembrane region" description="Helical" evidence="7">
    <location>
        <begin position="984"/>
        <end position="1003"/>
    </location>
</feature>
<comment type="caution">
    <text evidence="11">The sequence shown here is derived from an EMBL/GenBank/DDBJ whole genome shotgun (WGS) entry which is preliminary data.</text>
</comment>
<keyword evidence="7" id="KW-0812">Transmembrane</keyword>
<evidence type="ECO:0000259" key="10">
    <source>
        <dbReference type="PROSITE" id="PS51390"/>
    </source>
</evidence>
<feature type="region of interest" description="Disordered" evidence="6">
    <location>
        <begin position="24"/>
        <end position="68"/>
    </location>
</feature>
<proteinExistence type="predicted"/>
<dbReference type="SUPFAM" id="SSF57256">
    <property type="entry name" value="Elafin-like"/>
    <property type="match status" value="1"/>
</dbReference>
<dbReference type="PANTHER" id="PTHR12352:SF3">
    <property type="entry name" value="NIDOGEN-2"/>
    <property type="match status" value="1"/>
</dbReference>
<feature type="compositionally biased region" description="Polar residues" evidence="6">
    <location>
        <begin position="518"/>
        <end position="532"/>
    </location>
</feature>
<keyword evidence="3" id="KW-0677">Repeat</keyword>
<feature type="region of interest" description="Disordered" evidence="6">
    <location>
        <begin position="171"/>
        <end position="244"/>
    </location>
</feature>
<feature type="compositionally biased region" description="Polar residues" evidence="6">
    <location>
        <begin position="699"/>
        <end position="714"/>
    </location>
</feature>
<dbReference type="SMART" id="SM00211">
    <property type="entry name" value="TY"/>
    <property type="match status" value="3"/>
</dbReference>
<reference evidence="11 12" key="1">
    <citation type="submission" date="2022-05" db="EMBL/GenBank/DDBJ databases">
        <authorList>
            <consortium name="Genoscope - CEA"/>
            <person name="William W."/>
        </authorList>
    </citation>
    <scope>NUCLEOTIDE SEQUENCE [LARGE SCALE GENOMIC DNA]</scope>
</reference>
<feature type="domain" description="Thyroglobulin type-1" evidence="9">
    <location>
        <begin position="785"/>
        <end position="845"/>
    </location>
</feature>
<evidence type="ECO:0000256" key="6">
    <source>
        <dbReference type="SAM" id="MobiDB-lite"/>
    </source>
</evidence>
<dbReference type="InterPro" id="IPR000716">
    <property type="entry name" value="Thyroglobulin_1"/>
</dbReference>
<organism evidence="11 12">
    <name type="scientific">Porites lobata</name>
    <dbReference type="NCBI Taxonomy" id="104759"/>
    <lineage>
        <taxon>Eukaryota</taxon>
        <taxon>Metazoa</taxon>
        <taxon>Cnidaria</taxon>
        <taxon>Anthozoa</taxon>
        <taxon>Hexacorallia</taxon>
        <taxon>Scleractinia</taxon>
        <taxon>Fungiina</taxon>
        <taxon>Poritidae</taxon>
        <taxon>Porites</taxon>
    </lineage>
</organism>
<dbReference type="PROSITE" id="PS00484">
    <property type="entry name" value="THYROGLOBULIN_1_1"/>
    <property type="match status" value="2"/>
</dbReference>
<evidence type="ECO:0000313" key="12">
    <source>
        <dbReference type="Proteomes" id="UP001159405"/>
    </source>
</evidence>
<dbReference type="Gene3D" id="4.10.800.10">
    <property type="entry name" value="Thyroglobulin type-1"/>
    <property type="match status" value="3"/>
</dbReference>
<keyword evidence="4 5" id="KW-1015">Disulfide bond</keyword>
<dbReference type="InterPro" id="IPR008197">
    <property type="entry name" value="WAP_dom"/>
</dbReference>
<evidence type="ECO:0000256" key="1">
    <source>
        <dbReference type="ARBA" id="ARBA00004613"/>
    </source>
</evidence>
<sequence>MLQCKVILIIFICTSILDFVLTHEPGRRGHGGGQHRQRGQTRRGAHGGQQQHGPHSDHDGRSPPSAGPACPRCLLERESARLTVSRWKNVTSFVPRCGLDNIFRCHQKWSVVGLSWQSNAEGRVMEETITKGKLMNCSEESRTEGERETIMQRINRLIAICIYGDVGNESTSAEGKNQDFSDTDDFINADDDDDDDDDDSDIMDDGDDDGSNDGSGISDNDDDNIGADDRHFGHEPGHSHCRRRRRHRHNFSQLHWIQQPDLYEEFEFNPTSVCPKNQPMQSNCNPNFCQLVKCGEGDSCRINPCGTCRPECYDAKGNRAVSPRALTKCEHKQLEMKNKPCDKIKFVPRCNKDGSFAEVQCLPATRMCWCVDEHGREQNGTRQRKKPTTCQVSGQVLTECQSAQLNIENIQKHLNKMASKCNATANNLKYEAKNATQWMQERPAAHRSRSLTMEYQTLRKEVWGMLARRAEKMVRDLTMPKCASDGSFESMQCGSFENKCWCVDENGRKRGPVKSRNKLNCSRSEGQSSPCRNNRDCPHSKVCCKTRRGRGECVDIRSRGREVKSGKCPSIPPSVNFTCGSQCKSDTDCRGNKKCCRLGCGNRCLPPNMPVCPREKPFKMCIYDKCLSSPGCASHPSAQCRMNYCGECTAEYFDENGRKVDCTNATKCQNQRYEAIERYKRKFLQVFNTFPSHLPGALHNTSRNSEGNIESQGETRGGGHSEAQRRGQGSRSYDSQHKGRRSGGDRAGGSERNGQRRQAGAQWRGMRGQREGNYSAERNRNGGPQRNRESQRTHLGIFIPECHPEDGSFLSEQCNVTSGECWCVDNNGDEKPNTRAQVQRATRNCSDASKGKRPVEIKAHGEKKRVARLSFSLTGNFDDLKGKEEQFIDYLKEEVAIVGDFKKENIRNVKILPGSIKVKMEIVEDENGRTLEENIQLLKAEIKVLKFVIIFNETEYRADGSFKAHVTNHRHNTGHSSGLQLVEIISIGTCACASLLITSVFLWKYFGQSKKKKPEGWKDVVKVKPPEVHYVTPDA</sequence>
<dbReference type="SUPFAM" id="SSF57610">
    <property type="entry name" value="Thyroglobulin type-1 domain"/>
    <property type="match status" value="4"/>
</dbReference>
<dbReference type="EMBL" id="CALNXK010000037">
    <property type="protein sequence ID" value="CAH3122166.1"/>
    <property type="molecule type" value="Genomic_DNA"/>
</dbReference>
<keyword evidence="8" id="KW-0732">Signal</keyword>
<feature type="disulfide bond" evidence="5">
    <location>
        <begin position="361"/>
        <end position="368"/>
    </location>
</feature>
<feature type="signal peptide" evidence="8">
    <location>
        <begin position="1"/>
        <end position="22"/>
    </location>
</feature>
<evidence type="ECO:0000313" key="11">
    <source>
        <dbReference type="EMBL" id="CAH3122166.1"/>
    </source>
</evidence>
<feature type="region of interest" description="Disordered" evidence="6">
    <location>
        <begin position="513"/>
        <end position="534"/>
    </location>
</feature>
<dbReference type="Pfam" id="PF00086">
    <property type="entry name" value="Thyroglobulin_1"/>
    <property type="match status" value="3"/>
</dbReference>
<comment type="subcellular location">
    <subcellularLocation>
        <location evidence="1">Secreted</location>
    </subcellularLocation>
</comment>
<name>A0ABN8NXF3_9CNID</name>
<dbReference type="PANTHER" id="PTHR12352">
    <property type="entry name" value="SECRETED MODULAR CALCIUM-BINDING PROTEIN"/>
    <property type="match status" value="1"/>
</dbReference>
<comment type="caution">
    <text evidence="5">Lacks conserved residue(s) required for the propagation of feature annotation.</text>
</comment>
<feature type="disulfide bond" evidence="5">
    <location>
        <begin position="370"/>
        <end position="390"/>
    </location>
</feature>
<feature type="compositionally biased region" description="Basic residues" evidence="6">
    <location>
        <begin position="28"/>
        <end position="45"/>
    </location>
</feature>
<dbReference type="PROSITE" id="PS51162">
    <property type="entry name" value="THYROGLOBULIN_1_2"/>
    <property type="match status" value="3"/>
</dbReference>
<evidence type="ECO:0000256" key="3">
    <source>
        <dbReference type="ARBA" id="ARBA00022737"/>
    </source>
</evidence>
<dbReference type="CDD" id="cd00199">
    <property type="entry name" value="WAP"/>
    <property type="match status" value="1"/>
</dbReference>
<evidence type="ECO:0000259" key="9">
    <source>
        <dbReference type="PROSITE" id="PS51162"/>
    </source>
</evidence>
<evidence type="ECO:0000256" key="2">
    <source>
        <dbReference type="ARBA" id="ARBA00022525"/>
    </source>
</evidence>
<keyword evidence="7" id="KW-1133">Transmembrane helix</keyword>
<dbReference type="Proteomes" id="UP001159405">
    <property type="component" value="Unassembled WGS sequence"/>
</dbReference>
<feature type="disulfide bond" evidence="5">
    <location>
        <begin position="814"/>
        <end position="821"/>
    </location>
</feature>
<dbReference type="PROSITE" id="PS51390">
    <property type="entry name" value="WAP"/>
    <property type="match status" value="1"/>
</dbReference>
<feature type="domain" description="Thyroglobulin type-1" evidence="9">
    <location>
        <begin position="326"/>
        <end position="390"/>
    </location>
</feature>
<dbReference type="InterPro" id="IPR036645">
    <property type="entry name" value="Elafin-like_sf"/>
</dbReference>
<protein>
    <recommendedName>
        <fullName evidence="13">Thyroglobulin type-1 domain-containing protein</fullName>
    </recommendedName>
</protein>
<dbReference type="SMART" id="SM00217">
    <property type="entry name" value="WAP"/>
    <property type="match status" value="1"/>
</dbReference>